<dbReference type="Proteomes" id="UP000245506">
    <property type="component" value="Unassembled WGS sequence"/>
</dbReference>
<dbReference type="EMBL" id="QGKL01000019">
    <property type="protein sequence ID" value="PWQ97550.1"/>
    <property type="molecule type" value="Genomic_DNA"/>
</dbReference>
<organism evidence="2 3">
    <name type="scientific">Leucothrix arctica</name>
    <dbReference type="NCBI Taxonomy" id="1481894"/>
    <lineage>
        <taxon>Bacteria</taxon>
        <taxon>Pseudomonadati</taxon>
        <taxon>Pseudomonadota</taxon>
        <taxon>Gammaproteobacteria</taxon>
        <taxon>Thiotrichales</taxon>
        <taxon>Thiotrichaceae</taxon>
        <taxon>Leucothrix</taxon>
    </lineage>
</organism>
<proteinExistence type="predicted"/>
<dbReference type="AlphaFoldDB" id="A0A317CML0"/>
<protein>
    <submittedName>
        <fullName evidence="2">Uncharacterized protein</fullName>
    </submittedName>
</protein>
<evidence type="ECO:0000313" key="2">
    <source>
        <dbReference type="EMBL" id="PWQ97550.1"/>
    </source>
</evidence>
<dbReference type="RefSeq" id="WP_109822592.1">
    <property type="nucleotide sequence ID" value="NZ_QGKL01000019.1"/>
</dbReference>
<comment type="caution">
    <text evidence="2">The sequence shown here is derived from an EMBL/GenBank/DDBJ whole genome shotgun (WGS) entry which is preliminary data.</text>
</comment>
<keyword evidence="3" id="KW-1185">Reference proteome</keyword>
<reference evidence="2 3" key="1">
    <citation type="submission" date="2018-05" db="EMBL/GenBank/DDBJ databases">
        <title>Leucothrix arctica sp. nov., isolated from Arctic seawater.</title>
        <authorList>
            <person name="Choi A."/>
            <person name="Baek K."/>
        </authorList>
    </citation>
    <scope>NUCLEOTIDE SEQUENCE [LARGE SCALE GENOMIC DNA]</scope>
    <source>
        <strain evidence="2 3">IMCC9719</strain>
    </source>
</reference>
<feature type="compositionally biased region" description="Low complexity" evidence="1">
    <location>
        <begin position="57"/>
        <end position="69"/>
    </location>
</feature>
<feature type="compositionally biased region" description="Low complexity" evidence="1">
    <location>
        <begin position="37"/>
        <end position="49"/>
    </location>
</feature>
<feature type="region of interest" description="Disordered" evidence="1">
    <location>
        <begin position="125"/>
        <end position="164"/>
    </location>
</feature>
<evidence type="ECO:0000313" key="3">
    <source>
        <dbReference type="Proteomes" id="UP000245506"/>
    </source>
</evidence>
<feature type="region of interest" description="Disordered" evidence="1">
    <location>
        <begin position="1"/>
        <end position="81"/>
    </location>
</feature>
<sequence length="164" mass="18053">MTKPTRKKAPEVATESSDTKKPVTKPAANSRTRKPAATKAKATTTPVAKSRTRKPAATRASTTAAPAAKSRTRKPVTTKARTTATSKIVVGEVDKLKLQVRQLRKDLKASQAQNETLKQEVETLNKKNASLMRRRAAGNPRAKSAAKKDESNEQTWVDKWWESF</sequence>
<gene>
    <name evidence="2" type="ORF">DKT75_06420</name>
</gene>
<evidence type="ECO:0000256" key="1">
    <source>
        <dbReference type="SAM" id="MobiDB-lite"/>
    </source>
</evidence>
<name>A0A317CML0_9GAMM</name>
<accession>A0A317CML0</accession>